<dbReference type="GO" id="GO:0009055">
    <property type="term" value="F:electron transfer activity"/>
    <property type="evidence" value="ECO:0007669"/>
    <property type="project" value="InterPro"/>
</dbReference>
<comment type="PTM">
    <text evidence="7">Binds 1 heme group per subunit.</text>
</comment>
<dbReference type="AlphaFoldDB" id="A0A248JNX6"/>
<dbReference type="GO" id="GO:0042597">
    <property type="term" value="C:periplasmic space"/>
    <property type="evidence" value="ECO:0007669"/>
    <property type="project" value="InterPro"/>
</dbReference>
<sequence length="167" mass="17366">MPRAFRDVPQAFRAGSAVRVAAGLALAAALLGGSVAHAALDPAEIVKARQQDMKKLGGGMKVFMGYLKDDKGTAQDVAAAAAAMQAVTKGLPDQFTEGTAVGVGESEALPVIWQENAKFRQGFTDLAQALDKILALPATADKAAIGQVVQAVGGTCKQCHETYRQKK</sequence>
<keyword evidence="4" id="KW-0249">Electron transport</keyword>
<dbReference type="GO" id="GO:0005506">
    <property type="term" value="F:iron ion binding"/>
    <property type="evidence" value="ECO:0007669"/>
    <property type="project" value="InterPro"/>
</dbReference>
<keyword evidence="8" id="KW-0732">Signal</keyword>
<name>A0A248JNX6_9PROT</name>
<proteinExistence type="predicted"/>
<feature type="signal peptide" evidence="8">
    <location>
        <begin position="1"/>
        <end position="38"/>
    </location>
</feature>
<dbReference type="EMBL" id="CP022110">
    <property type="protein sequence ID" value="ASG20442.1"/>
    <property type="molecule type" value="Genomic_DNA"/>
</dbReference>
<dbReference type="RefSeq" id="WP_088871304.1">
    <property type="nucleotide sequence ID" value="NZ_CP022110.1"/>
</dbReference>
<feature type="binding site" description="axial binding residue" evidence="6">
    <location>
        <position position="160"/>
    </location>
    <ligand>
        <name>heme c</name>
        <dbReference type="ChEBI" id="CHEBI:61717"/>
    </ligand>
    <ligandPart>
        <name>Fe</name>
        <dbReference type="ChEBI" id="CHEBI:18248"/>
    </ligandPart>
</feature>
<dbReference type="Proteomes" id="UP000197153">
    <property type="component" value="Chromosome 1"/>
</dbReference>
<feature type="chain" id="PRO_5013326743" evidence="8">
    <location>
        <begin position="39"/>
        <end position="167"/>
    </location>
</feature>
<keyword evidence="10" id="KW-1185">Reference proteome</keyword>
<dbReference type="InterPro" id="IPR015984">
    <property type="entry name" value="Cyt_c_prime_subgr"/>
</dbReference>
<feature type="binding site" description="covalent" evidence="7">
    <location>
        <position position="159"/>
    </location>
    <ligand>
        <name>heme c</name>
        <dbReference type="ChEBI" id="CHEBI:61717"/>
    </ligand>
</feature>
<accession>A0A248JNX6</accession>
<dbReference type="InterPro" id="IPR002321">
    <property type="entry name" value="Cyt_c_II"/>
</dbReference>
<dbReference type="PIRSF" id="PIRSF000027">
    <property type="entry name" value="Cytc_c_prime"/>
    <property type="match status" value="1"/>
</dbReference>
<keyword evidence="3 6" id="KW-0479">Metal-binding</keyword>
<keyword evidence="2 7" id="KW-0349">Heme</keyword>
<protein>
    <submittedName>
        <fullName evidence="9">Cytochrome C signal peptide protein</fullName>
    </submittedName>
</protein>
<evidence type="ECO:0000313" key="9">
    <source>
        <dbReference type="EMBL" id="ASG20442.1"/>
    </source>
</evidence>
<evidence type="ECO:0000256" key="2">
    <source>
        <dbReference type="ARBA" id="ARBA00022617"/>
    </source>
</evidence>
<feature type="binding site" description="covalent" evidence="7">
    <location>
        <position position="156"/>
    </location>
    <ligand>
        <name>heme c</name>
        <dbReference type="ChEBI" id="CHEBI:61717"/>
    </ligand>
</feature>
<reference evidence="9 10" key="1">
    <citation type="submission" date="2017-06" db="EMBL/GenBank/DDBJ databases">
        <title>Complete genome sequence of Nitrospirillum amazonense strain CBAmC, an endophytic nitrogen-fixing and plant growth-promoting bacterium, isolated from sugarcane.</title>
        <authorList>
            <person name="Schwab S."/>
            <person name="dos Santos Teixeira K.R."/>
            <person name="Simoes Araujo J.L."/>
            <person name="Soares Vidal M."/>
            <person name="Borges de Freitas H.R."/>
            <person name="Rivello Crivelaro A.L."/>
            <person name="Bueno de Camargo Nunes A."/>
            <person name="dos Santos C.M."/>
            <person name="Palmeira da Silva Rosa D."/>
            <person name="da Silva Padilha D."/>
            <person name="da Silva E."/>
            <person name="Araujo Terra L."/>
            <person name="Soares Mendes V."/>
            <person name="Farinelli L."/>
            <person name="Magalhaes Cruz L."/>
            <person name="Baldani J.I."/>
        </authorList>
    </citation>
    <scope>NUCLEOTIDE SEQUENCE [LARGE SCALE GENOMIC DNA]</scope>
    <source>
        <strain evidence="9 10">CBAmC</strain>
    </source>
</reference>
<dbReference type="InterPro" id="IPR010980">
    <property type="entry name" value="Cyt_c/b562"/>
</dbReference>
<dbReference type="SUPFAM" id="SSF47175">
    <property type="entry name" value="Cytochromes"/>
    <property type="match status" value="1"/>
</dbReference>
<dbReference type="PRINTS" id="PR00608">
    <property type="entry name" value="CYTCHROMECII"/>
</dbReference>
<organism evidence="9 10">
    <name type="scientific">Nitrospirillum viridazoti CBAmc</name>
    <dbReference type="NCBI Taxonomy" id="1441467"/>
    <lineage>
        <taxon>Bacteria</taxon>
        <taxon>Pseudomonadati</taxon>
        <taxon>Pseudomonadota</taxon>
        <taxon>Alphaproteobacteria</taxon>
        <taxon>Rhodospirillales</taxon>
        <taxon>Azospirillaceae</taxon>
        <taxon>Nitrospirillum</taxon>
        <taxon>Nitrospirillum viridazoti</taxon>
    </lineage>
</organism>
<evidence type="ECO:0000256" key="1">
    <source>
        <dbReference type="ARBA" id="ARBA00022448"/>
    </source>
</evidence>
<dbReference type="Gene3D" id="1.20.120.10">
    <property type="entry name" value="Cytochrome c/b562"/>
    <property type="match status" value="1"/>
</dbReference>
<evidence type="ECO:0000256" key="8">
    <source>
        <dbReference type="SAM" id="SignalP"/>
    </source>
</evidence>
<keyword evidence="5 6" id="KW-0408">Iron</keyword>
<dbReference type="PROSITE" id="PS51009">
    <property type="entry name" value="CYTCII"/>
    <property type="match status" value="1"/>
</dbReference>
<evidence type="ECO:0000256" key="6">
    <source>
        <dbReference type="PIRSR" id="PIRSR000027-1"/>
    </source>
</evidence>
<evidence type="ECO:0000256" key="7">
    <source>
        <dbReference type="PIRSR" id="PIRSR000027-2"/>
    </source>
</evidence>
<keyword evidence="1" id="KW-0813">Transport</keyword>
<evidence type="ECO:0000256" key="5">
    <source>
        <dbReference type="ARBA" id="ARBA00023004"/>
    </source>
</evidence>
<evidence type="ECO:0000256" key="4">
    <source>
        <dbReference type="ARBA" id="ARBA00022982"/>
    </source>
</evidence>
<dbReference type="Pfam" id="PF01322">
    <property type="entry name" value="Cytochrom_C_2"/>
    <property type="match status" value="1"/>
</dbReference>
<gene>
    <name evidence="9" type="ORF">Y958_06160</name>
</gene>
<evidence type="ECO:0000313" key="10">
    <source>
        <dbReference type="Proteomes" id="UP000197153"/>
    </source>
</evidence>
<dbReference type="GO" id="GO:0020037">
    <property type="term" value="F:heme binding"/>
    <property type="evidence" value="ECO:0007669"/>
    <property type="project" value="InterPro"/>
</dbReference>
<dbReference type="KEGG" id="nao:Y958_06160"/>
<evidence type="ECO:0000256" key="3">
    <source>
        <dbReference type="ARBA" id="ARBA00022723"/>
    </source>
</evidence>
<dbReference type="GO" id="GO:0022900">
    <property type="term" value="P:electron transport chain"/>
    <property type="evidence" value="ECO:0007669"/>
    <property type="project" value="InterPro"/>
</dbReference>
<dbReference type="InterPro" id="IPR012127">
    <property type="entry name" value="Cyt_c_prime"/>
</dbReference>